<dbReference type="Gene3D" id="2.40.160.130">
    <property type="entry name" value="Capsule assembly protein Wzi"/>
    <property type="match status" value="1"/>
</dbReference>
<accession>A0ABS9C0F7</accession>
<comment type="caution">
    <text evidence="1">The sequence shown here is derived from an EMBL/GenBank/DDBJ whole genome shotgun (WGS) entry which is preliminary data.</text>
</comment>
<evidence type="ECO:0000313" key="2">
    <source>
        <dbReference type="Proteomes" id="UP001201449"/>
    </source>
</evidence>
<sequence length="563" mass="64706">MVLPFWRIFSLIISFLFCSLVGISQNLPANFPLLEEYARRAQLNDTSIMRSSFQLRPIQLSNSAGSIDSLFYRTISFENLNLGVLPILSISELNSDRPFGWGNFGMIPNKGIQQYLSGGVFGNWKIIEFQLQPEFIFAQNLPYYGFPADFNQAIINDRFFYWNNGDYPERFGNSSYTRIWWGQSKIMAKFGAFEGGISTQNIWWGPGQWNALTFSNNAQGFPHLTIRTGKPAKTFLGNFETQLLSGRIEDSGLSPSQHPALNEKYFSDFSGDWKYVNALSISYNPKWVKGLFLGFNRTFQVYREKMGDSFLSYFPVFSGITKEQFFEDGNSVEFDSDGADQQISVTFRWVVPASHFEFYGEFGRRDHALNWREFILNPEHARAYMMGFMKLFPLNKPSRFLQVRGEMTHQQESVNRYVRYPGTRGGLTWHTHNPSRAFANFGQALGVGIGVGSNVQIIEFSMVEEMNKLGLIFQRLENQQDFYYRAFGQQTERKPWIDLSVGLVFDHRWDNLVLGSKILAVNGLNYQWQLAANGTPEFPKGRNLFSAHAQVNVIYFLKTKADK</sequence>
<reference evidence="1 2" key="1">
    <citation type="submission" date="2022-01" db="EMBL/GenBank/DDBJ databases">
        <title>Mariniradius saccharolyticus sp. nov., isolated from sediment of a river.</title>
        <authorList>
            <person name="Liu H."/>
        </authorList>
    </citation>
    <scope>NUCLEOTIDE SEQUENCE [LARGE SCALE GENOMIC DNA]</scope>
    <source>
        <strain evidence="1 2">RY-2</strain>
    </source>
</reference>
<protein>
    <submittedName>
        <fullName evidence="1">Capsule assembly Wzi family protein</fullName>
    </submittedName>
</protein>
<dbReference type="InterPro" id="IPR026950">
    <property type="entry name" value="Caps_assemb_Wzi"/>
</dbReference>
<evidence type="ECO:0000313" key="1">
    <source>
        <dbReference type="EMBL" id="MCF1752603.1"/>
    </source>
</evidence>
<proteinExistence type="predicted"/>
<dbReference type="InterPro" id="IPR038636">
    <property type="entry name" value="Wzi_sf"/>
</dbReference>
<keyword evidence="2" id="KW-1185">Reference proteome</keyword>
<gene>
    <name evidence="1" type="ORF">L0U89_16200</name>
</gene>
<dbReference type="EMBL" id="JAKEVZ010000013">
    <property type="protein sequence ID" value="MCF1752603.1"/>
    <property type="molecule type" value="Genomic_DNA"/>
</dbReference>
<name>A0ABS9C0F7_9BACT</name>
<dbReference type="Pfam" id="PF14052">
    <property type="entry name" value="Caps_assemb_Wzi"/>
    <property type="match status" value="1"/>
</dbReference>
<dbReference type="Proteomes" id="UP001201449">
    <property type="component" value="Unassembled WGS sequence"/>
</dbReference>
<organism evidence="1 2">
    <name type="scientific">Mariniradius sediminis</name>
    <dbReference type="NCBI Taxonomy" id="2909237"/>
    <lineage>
        <taxon>Bacteria</taxon>
        <taxon>Pseudomonadati</taxon>
        <taxon>Bacteroidota</taxon>
        <taxon>Cytophagia</taxon>
        <taxon>Cytophagales</taxon>
        <taxon>Cyclobacteriaceae</taxon>
        <taxon>Mariniradius</taxon>
    </lineage>
</organism>